<dbReference type="GO" id="GO:0032153">
    <property type="term" value="C:cell division site"/>
    <property type="evidence" value="ECO:0007669"/>
    <property type="project" value="TreeGrafter"/>
</dbReference>
<evidence type="ECO:0000256" key="6">
    <source>
        <dbReference type="ARBA" id="ARBA00022984"/>
    </source>
</evidence>
<proteinExistence type="inferred from homology"/>
<organism evidence="17 18">
    <name type="scientific">Candidatus Thermochlorobacter aerophilus</name>
    <dbReference type="NCBI Taxonomy" id="1868324"/>
    <lineage>
        <taxon>Bacteria</taxon>
        <taxon>Pseudomonadati</taxon>
        <taxon>Chlorobiota</taxon>
        <taxon>Chlorobiia</taxon>
        <taxon>Chlorobiales</taxon>
        <taxon>Candidatus Thermochlorobacteriaceae</taxon>
        <taxon>Candidatus Thermochlorobacter</taxon>
    </lineage>
</organism>
<dbReference type="AlphaFoldDB" id="A0A395LZP5"/>
<feature type="transmembrane region" description="Helical" evidence="16">
    <location>
        <begin position="217"/>
        <end position="239"/>
    </location>
</feature>
<dbReference type="Pfam" id="PF01098">
    <property type="entry name" value="FTSW_RODA_SPOVE"/>
    <property type="match status" value="1"/>
</dbReference>
<evidence type="ECO:0000313" key="18">
    <source>
        <dbReference type="Proteomes" id="UP000266389"/>
    </source>
</evidence>
<feature type="transmembrane region" description="Helical" evidence="16">
    <location>
        <begin position="76"/>
        <end position="94"/>
    </location>
</feature>
<name>A0A395LZP5_9BACT</name>
<evidence type="ECO:0000256" key="16">
    <source>
        <dbReference type="SAM" id="Phobius"/>
    </source>
</evidence>
<evidence type="ECO:0000256" key="3">
    <source>
        <dbReference type="ARBA" id="ARBA00022679"/>
    </source>
</evidence>
<feature type="transmembrane region" description="Helical" evidence="16">
    <location>
        <begin position="179"/>
        <end position="205"/>
    </location>
</feature>
<feature type="transmembrane region" description="Helical" evidence="16">
    <location>
        <begin position="52"/>
        <end position="70"/>
    </location>
</feature>
<evidence type="ECO:0000256" key="8">
    <source>
        <dbReference type="ARBA" id="ARBA00023136"/>
    </source>
</evidence>
<gene>
    <name evidence="17" type="ORF">D0433_08560</name>
</gene>
<dbReference type="InterPro" id="IPR001182">
    <property type="entry name" value="FtsW/RodA"/>
</dbReference>
<evidence type="ECO:0000313" key="17">
    <source>
        <dbReference type="EMBL" id="RFM23901.1"/>
    </source>
</evidence>
<accession>A0A395LZP5</accession>
<reference evidence="17 18" key="1">
    <citation type="journal article" date="2011" name="ISME J.">
        <title>Community ecology of hot spring cyanobacterial mats: predominant populations and their functional potential.</title>
        <authorList>
            <person name="Klatt C.G."/>
            <person name="Wood J.M."/>
            <person name="Rusch D.B."/>
            <person name="Bateson M.M."/>
            <person name="Hamamura N."/>
            <person name="Heidelberg J.F."/>
            <person name="Grossman A.R."/>
            <person name="Bhaya D."/>
            <person name="Cohan F.M."/>
            <person name="Kuhl M."/>
            <person name="Bryant D.A."/>
            <person name="Ward D.M."/>
        </authorList>
    </citation>
    <scope>NUCLEOTIDE SEQUENCE [LARGE SCALE GENOMIC DNA]</scope>
    <source>
        <strain evidence="17">OS</strain>
    </source>
</reference>
<evidence type="ECO:0000256" key="14">
    <source>
        <dbReference type="ARBA" id="ARBA00044770"/>
    </source>
</evidence>
<dbReference type="GO" id="GO:0051301">
    <property type="term" value="P:cell division"/>
    <property type="evidence" value="ECO:0007669"/>
    <property type="project" value="InterPro"/>
</dbReference>
<evidence type="ECO:0000256" key="12">
    <source>
        <dbReference type="ARBA" id="ARBA00041185"/>
    </source>
</evidence>
<feature type="transmembrane region" description="Helical" evidence="16">
    <location>
        <begin position="101"/>
        <end position="119"/>
    </location>
</feature>
<evidence type="ECO:0000256" key="1">
    <source>
        <dbReference type="ARBA" id="ARBA00004141"/>
    </source>
</evidence>
<keyword evidence="8 16" id="KW-0472">Membrane</keyword>
<dbReference type="GO" id="GO:0008360">
    <property type="term" value="P:regulation of cell shape"/>
    <property type="evidence" value="ECO:0007669"/>
    <property type="project" value="UniProtKB-KW"/>
</dbReference>
<comment type="similarity">
    <text evidence="11">Belongs to the SEDS family. FtsW subfamily.</text>
</comment>
<keyword evidence="4 16" id="KW-0812">Transmembrane</keyword>
<keyword evidence="7 16" id="KW-1133">Transmembrane helix</keyword>
<keyword evidence="6" id="KW-0573">Peptidoglycan synthesis</keyword>
<protein>
    <recommendedName>
        <fullName evidence="12">Probable peptidoglycan glycosyltransferase FtsW</fullName>
        <ecNumber evidence="14">2.4.99.28</ecNumber>
    </recommendedName>
    <alternativeName>
        <fullName evidence="13">Cell division protein FtsW</fullName>
    </alternativeName>
    <alternativeName>
        <fullName evidence="10">Cell wall polymerase</fullName>
    </alternativeName>
    <alternativeName>
        <fullName evidence="9">Peptidoglycan polymerase</fullName>
    </alternativeName>
</protein>
<keyword evidence="2" id="KW-0328">Glycosyltransferase</keyword>
<evidence type="ECO:0000256" key="11">
    <source>
        <dbReference type="ARBA" id="ARBA00038053"/>
    </source>
</evidence>
<dbReference type="PANTHER" id="PTHR30474">
    <property type="entry name" value="CELL CYCLE PROTEIN"/>
    <property type="match status" value="1"/>
</dbReference>
<dbReference type="GO" id="GO:0009252">
    <property type="term" value="P:peptidoglycan biosynthetic process"/>
    <property type="evidence" value="ECO:0007669"/>
    <property type="project" value="UniProtKB-KW"/>
</dbReference>
<dbReference type="EC" id="2.4.99.28" evidence="14"/>
<comment type="subcellular location">
    <subcellularLocation>
        <location evidence="1">Membrane</location>
        <topology evidence="1">Multi-pass membrane protein</topology>
    </subcellularLocation>
</comment>
<evidence type="ECO:0000256" key="13">
    <source>
        <dbReference type="ARBA" id="ARBA00041418"/>
    </source>
</evidence>
<keyword evidence="3" id="KW-0808">Transferase</keyword>
<dbReference type="GO" id="GO:0008955">
    <property type="term" value="F:peptidoglycan glycosyltransferase activity"/>
    <property type="evidence" value="ECO:0007669"/>
    <property type="project" value="UniProtKB-EC"/>
</dbReference>
<sequence length="279" mass="30810">MFYWGYLFFRGGSGRWLYIGGMSFQPSELARFSLMGMLAYRIAREPDVLCSWQSLWPLLVRIGLTFLLIAPQNLSGGMLLLFTVVLFLYIAGLSLGKIGRLFFVGLFFVGVLFLVAPRARVWQSRIVAYLKGENTPSTGMADDYQRVHASIAVFSGGVVGKGPGRSTQRYYLPQSYSDFAYSILVEEYGLVGGLLMWGLYTLYFWRLAALASVVEGFARLFLIGIILHGLMQVIVHIGVNIEVLPITGVPLPWVSLGGSSLFIQALGLGIALGISRRVV</sequence>
<dbReference type="GO" id="GO:0005886">
    <property type="term" value="C:plasma membrane"/>
    <property type="evidence" value="ECO:0007669"/>
    <property type="project" value="TreeGrafter"/>
</dbReference>
<evidence type="ECO:0000256" key="5">
    <source>
        <dbReference type="ARBA" id="ARBA00022960"/>
    </source>
</evidence>
<comment type="catalytic activity">
    <reaction evidence="15">
        <text>[GlcNAc-(1-&gt;4)-Mur2Ac(oyl-L-Ala-gamma-D-Glu-L-Lys-D-Ala-D-Ala)](n)-di-trans,octa-cis-undecaprenyl diphosphate + beta-D-GlcNAc-(1-&gt;4)-Mur2Ac(oyl-L-Ala-gamma-D-Glu-L-Lys-D-Ala-D-Ala)-di-trans,octa-cis-undecaprenyl diphosphate = [GlcNAc-(1-&gt;4)-Mur2Ac(oyl-L-Ala-gamma-D-Glu-L-Lys-D-Ala-D-Ala)](n+1)-di-trans,octa-cis-undecaprenyl diphosphate + di-trans,octa-cis-undecaprenyl diphosphate + H(+)</text>
        <dbReference type="Rhea" id="RHEA:23708"/>
        <dbReference type="Rhea" id="RHEA-COMP:9602"/>
        <dbReference type="Rhea" id="RHEA-COMP:9603"/>
        <dbReference type="ChEBI" id="CHEBI:15378"/>
        <dbReference type="ChEBI" id="CHEBI:58405"/>
        <dbReference type="ChEBI" id="CHEBI:60033"/>
        <dbReference type="ChEBI" id="CHEBI:78435"/>
        <dbReference type="EC" id="2.4.99.28"/>
    </reaction>
</comment>
<evidence type="ECO:0000256" key="9">
    <source>
        <dbReference type="ARBA" id="ARBA00032370"/>
    </source>
</evidence>
<evidence type="ECO:0000256" key="7">
    <source>
        <dbReference type="ARBA" id="ARBA00022989"/>
    </source>
</evidence>
<dbReference type="EMBL" id="PHFL01000052">
    <property type="protein sequence ID" value="RFM23901.1"/>
    <property type="molecule type" value="Genomic_DNA"/>
</dbReference>
<evidence type="ECO:0000256" key="10">
    <source>
        <dbReference type="ARBA" id="ARBA00033270"/>
    </source>
</evidence>
<evidence type="ECO:0000256" key="2">
    <source>
        <dbReference type="ARBA" id="ARBA00022676"/>
    </source>
</evidence>
<keyword evidence="5" id="KW-0133">Cell shape</keyword>
<evidence type="ECO:0000256" key="4">
    <source>
        <dbReference type="ARBA" id="ARBA00022692"/>
    </source>
</evidence>
<feature type="transmembrane region" description="Helical" evidence="16">
    <location>
        <begin position="251"/>
        <end position="274"/>
    </location>
</feature>
<dbReference type="PANTHER" id="PTHR30474:SF2">
    <property type="entry name" value="PEPTIDOGLYCAN GLYCOSYLTRANSFERASE FTSW-RELATED"/>
    <property type="match status" value="1"/>
</dbReference>
<comment type="caution">
    <text evidence="17">The sequence shown here is derived from an EMBL/GenBank/DDBJ whole genome shotgun (WGS) entry which is preliminary data.</text>
</comment>
<evidence type="ECO:0000256" key="15">
    <source>
        <dbReference type="ARBA" id="ARBA00049902"/>
    </source>
</evidence>
<dbReference type="Proteomes" id="UP000266389">
    <property type="component" value="Unassembled WGS sequence"/>
</dbReference>
<dbReference type="GO" id="GO:0015648">
    <property type="term" value="F:lipid-linked peptidoglycan transporter activity"/>
    <property type="evidence" value="ECO:0007669"/>
    <property type="project" value="TreeGrafter"/>
</dbReference>